<accession>A0A1M8A5I0</accession>
<keyword evidence="4" id="KW-1185">Reference proteome</keyword>
<dbReference type="OrthoDB" id="5514856at2759"/>
<dbReference type="EMBL" id="LT671823">
    <property type="protein sequence ID" value="SHO77597.1"/>
    <property type="molecule type" value="Genomic_DNA"/>
</dbReference>
<evidence type="ECO:0000313" key="4">
    <source>
        <dbReference type="Proteomes" id="UP000186303"/>
    </source>
</evidence>
<feature type="transmembrane region" description="Helical" evidence="2">
    <location>
        <begin position="46"/>
        <end position="66"/>
    </location>
</feature>
<name>A0A1M8A5I0_MALS4</name>
<organism evidence="3 4">
    <name type="scientific">Malassezia sympodialis (strain ATCC 42132)</name>
    <name type="common">Atopic eczema-associated yeast</name>
    <dbReference type="NCBI Taxonomy" id="1230383"/>
    <lineage>
        <taxon>Eukaryota</taxon>
        <taxon>Fungi</taxon>
        <taxon>Dikarya</taxon>
        <taxon>Basidiomycota</taxon>
        <taxon>Ustilaginomycotina</taxon>
        <taxon>Malasseziomycetes</taxon>
        <taxon>Malasseziales</taxon>
        <taxon>Malasseziaceae</taxon>
        <taxon>Malassezia</taxon>
    </lineage>
</organism>
<proteinExistence type="predicted"/>
<dbReference type="AlphaFoldDB" id="A0A1M8A5I0"/>
<feature type="compositionally biased region" description="Polar residues" evidence="1">
    <location>
        <begin position="1"/>
        <end position="10"/>
    </location>
</feature>
<keyword evidence="2" id="KW-1133">Transmembrane helix</keyword>
<keyword evidence="2" id="KW-0812">Transmembrane</keyword>
<feature type="region of interest" description="Disordered" evidence="1">
    <location>
        <begin position="1"/>
        <end position="25"/>
    </location>
</feature>
<evidence type="ECO:0000256" key="2">
    <source>
        <dbReference type="SAM" id="Phobius"/>
    </source>
</evidence>
<evidence type="ECO:0000256" key="1">
    <source>
        <dbReference type="SAM" id="MobiDB-lite"/>
    </source>
</evidence>
<evidence type="ECO:0000313" key="3">
    <source>
        <dbReference type="EMBL" id="SHO77597.1"/>
    </source>
</evidence>
<keyword evidence="2" id="KW-0472">Membrane</keyword>
<gene>
    <name evidence="3" type="ORF">MSYG_1939</name>
</gene>
<dbReference type="VEuPathDB" id="FungiDB:MSYG_1939"/>
<dbReference type="Proteomes" id="UP000186303">
    <property type="component" value="Chromosome 3"/>
</dbReference>
<reference evidence="4" key="1">
    <citation type="journal article" date="2017" name="Nucleic Acids Res.">
        <title>Proteogenomics produces comprehensive and highly accurate protein-coding gene annotation in a complete genome assembly of Malassezia sympodialis.</title>
        <authorList>
            <person name="Zhu Y."/>
            <person name="Engstroem P.G."/>
            <person name="Tellgren-Roth C."/>
            <person name="Baudo C.D."/>
            <person name="Kennell J.C."/>
            <person name="Sun S."/>
            <person name="Billmyre R.B."/>
            <person name="Schroeder M.S."/>
            <person name="Andersson A."/>
            <person name="Holm T."/>
            <person name="Sigurgeirsson B."/>
            <person name="Wu G."/>
            <person name="Sankaranarayanan S.R."/>
            <person name="Siddharthan R."/>
            <person name="Sanyal K."/>
            <person name="Lundeberg J."/>
            <person name="Nystedt B."/>
            <person name="Boekhout T."/>
            <person name="Dawson T.L. Jr."/>
            <person name="Heitman J."/>
            <person name="Scheynius A."/>
            <person name="Lehtioe J."/>
        </authorList>
    </citation>
    <scope>NUCLEOTIDE SEQUENCE [LARGE SCALE GENOMIC DNA]</scope>
    <source>
        <strain evidence="4">ATCC 42132</strain>
    </source>
</reference>
<sequence length="77" mass="8687">MANKGSSYLSAQPGFLNAPGHGRRAGVQPTWMQRFWVEEVMHPAKFWGNMTVVWSVGFFALGIMFVRRAGWILAPTF</sequence>
<protein>
    <submittedName>
        <fullName evidence="3">Uncharacterized protein</fullName>
    </submittedName>
</protein>